<dbReference type="OrthoDB" id="3264463at2"/>
<dbReference type="EMBL" id="VFPH01000001">
    <property type="protein sequence ID" value="TQM43986.1"/>
    <property type="molecule type" value="Genomic_DNA"/>
</dbReference>
<reference evidence="1 2" key="1">
    <citation type="submission" date="2019-06" db="EMBL/GenBank/DDBJ databases">
        <title>Sequencing the genomes of 1000 actinobacteria strains.</title>
        <authorList>
            <person name="Klenk H.-P."/>
        </authorList>
    </citation>
    <scope>NUCLEOTIDE SEQUENCE [LARGE SCALE GENOMIC DNA]</scope>
    <source>
        <strain evidence="1 2">DSM 45511</strain>
    </source>
</reference>
<comment type="caution">
    <text evidence="1">The sequence shown here is derived from an EMBL/GenBank/DDBJ whole genome shotgun (WGS) entry which is preliminary data.</text>
</comment>
<evidence type="ECO:0000313" key="2">
    <source>
        <dbReference type="Proteomes" id="UP000319818"/>
    </source>
</evidence>
<dbReference type="AlphaFoldDB" id="A0A543GD47"/>
<proteinExistence type="predicted"/>
<protein>
    <submittedName>
        <fullName evidence="1">Uncharacterized protein DUF4192</fullName>
    </submittedName>
</protein>
<sequence>MTPPAEQLPVDSHPVLRVRDQGELVAAVPAMLGFHPRESLVLIATGGRSGRRLGLTLRVDLPPPEHPDHAEHAELIAASAVSGVLLDEPAGAVALVVSESGDPPEVLPHLLLAGRVASALEARHVPLQAMVWAERTAGGARWACYEPCSCAGLVPDPSGTAFVAAVVAEGRVVLADRAELTAFVAPADAARIRRREEMLIRATDGDPVDDGPIVVEASAGIDVLHTALADAAAGRLELSDARVLALATALGIDEVRATALRRCAGPHAAAAEQLWAALTRETPDPEAAEPAALLAMSALLRGDGALANVALDRAEGAWPGHAFAALVRRAAMAGLRPSAIREVLTRDSR</sequence>
<accession>A0A543GD47</accession>
<dbReference type="RefSeq" id="WP_142098327.1">
    <property type="nucleotide sequence ID" value="NZ_VFPH01000001.1"/>
</dbReference>
<evidence type="ECO:0000313" key="1">
    <source>
        <dbReference type="EMBL" id="TQM43986.1"/>
    </source>
</evidence>
<keyword evidence="2" id="KW-1185">Reference proteome</keyword>
<gene>
    <name evidence="1" type="ORF">FB388_1345</name>
</gene>
<dbReference type="InterPro" id="IPR025447">
    <property type="entry name" value="DUF4192"/>
</dbReference>
<organism evidence="1 2">
    <name type="scientific">Pseudonocardia cypriaca</name>
    <dbReference type="NCBI Taxonomy" id="882449"/>
    <lineage>
        <taxon>Bacteria</taxon>
        <taxon>Bacillati</taxon>
        <taxon>Actinomycetota</taxon>
        <taxon>Actinomycetes</taxon>
        <taxon>Pseudonocardiales</taxon>
        <taxon>Pseudonocardiaceae</taxon>
        <taxon>Pseudonocardia</taxon>
    </lineage>
</organism>
<dbReference type="Pfam" id="PF13830">
    <property type="entry name" value="DUF4192"/>
    <property type="match status" value="1"/>
</dbReference>
<dbReference type="Proteomes" id="UP000319818">
    <property type="component" value="Unassembled WGS sequence"/>
</dbReference>
<name>A0A543GD47_9PSEU</name>